<keyword evidence="4 10" id="KW-0274">FAD</keyword>
<dbReference type="GO" id="GO:0050660">
    <property type="term" value="F:flavin adenine dinucleotide binding"/>
    <property type="evidence" value="ECO:0007669"/>
    <property type="project" value="InterPro"/>
</dbReference>
<reference evidence="15 16" key="1">
    <citation type="submission" date="2020-11" db="EMBL/GenBank/DDBJ databases">
        <title>Amino acid is mineralized and recycled by bacteria in oceanic microbiome.</title>
        <authorList>
            <person name="Zheng L.Y."/>
        </authorList>
    </citation>
    <scope>NUCLEOTIDE SEQUENCE [LARGE SCALE GENOMIC DNA]</scope>
    <source>
        <strain evidence="15 16">A32-1</strain>
    </source>
</reference>
<name>A0A7S8MW87_9MICO</name>
<dbReference type="Pfam" id="PF12806">
    <property type="entry name" value="Acyl-CoA_dh_C"/>
    <property type="match status" value="1"/>
</dbReference>
<dbReference type="InterPro" id="IPR052166">
    <property type="entry name" value="Diverse_Acyl-CoA_DH"/>
</dbReference>
<dbReference type="Pfam" id="PF00441">
    <property type="entry name" value="Acyl-CoA_dh_1"/>
    <property type="match status" value="1"/>
</dbReference>
<evidence type="ECO:0000256" key="6">
    <source>
        <dbReference type="ARBA" id="ARBA00051388"/>
    </source>
</evidence>
<feature type="domain" description="Acyl-CoA dehydrogenase/oxidase N-terminal" evidence="13">
    <location>
        <begin position="79"/>
        <end position="159"/>
    </location>
</feature>
<evidence type="ECO:0000313" key="15">
    <source>
        <dbReference type="EMBL" id="QPE04073.1"/>
    </source>
</evidence>
<keyword evidence="16" id="KW-1185">Reference proteome</keyword>
<evidence type="ECO:0000259" key="13">
    <source>
        <dbReference type="Pfam" id="PF02771"/>
    </source>
</evidence>
<dbReference type="EC" id="1.3.99.41" evidence="8"/>
<dbReference type="InterPro" id="IPR009075">
    <property type="entry name" value="AcylCo_DH/oxidase_C"/>
</dbReference>
<comment type="similarity">
    <text evidence="2 10">Belongs to the acyl-CoA dehydrogenase family.</text>
</comment>
<comment type="catalytic activity">
    <reaction evidence="6">
        <text>3-(methylsulfanyl)propanoyl-CoA + oxidized [electron-transfer flavoprotein] + H(+) = 3-(methylsulfanyl)acryloyl-CoA + reduced [electron-transfer flavoprotein]</text>
        <dbReference type="Rhea" id="RHEA:52612"/>
        <dbReference type="Rhea" id="RHEA-COMP:10685"/>
        <dbReference type="Rhea" id="RHEA-COMP:10686"/>
        <dbReference type="ChEBI" id="CHEBI:15378"/>
        <dbReference type="ChEBI" id="CHEBI:57692"/>
        <dbReference type="ChEBI" id="CHEBI:58307"/>
        <dbReference type="ChEBI" id="CHEBI:82815"/>
        <dbReference type="ChEBI" id="CHEBI:84994"/>
        <dbReference type="EC" id="1.3.99.41"/>
    </reaction>
    <physiologicalReaction direction="left-to-right" evidence="6">
        <dbReference type="Rhea" id="RHEA:52613"/>
    </physiologicalReaction>
</comment>
<dbReference type="Pfam" id="PF02771">
    <property type="entry name" value="Acyl-CoA_dh_N"/>
    <property type="match status" value="1"/>
</dbReference>
<protein>
    <recommendedName>
        <fullName evidence="9">3-methylmercaptopropionyl-CoA dehydrogenase</fullName>
        <ecNumber evidence="8">1.3.99.41</ecNumber>
    </recommendedName>
</protein>
<feature type="domain" description="Acyl-CoA oxidase/dehydrogenase middle" evidence="12">
    <location>
        <begin position="164"/>
        <end position="272"/>
    </location>
</feature>
<dbReference type="Pfam" id="PF02770">
    <property type="entry name" value="Acyl-CoA_dh_M"/>
    <property type="match status" value="1"/>
</dbReference>
<dbReference type="Gene3D" id="2.40.110.10">
    <property type="entry name" value="Butyryl-CoA Dehydrogenase, subunit A, domain 2"/>
    <property type="match status" value="1"/>
</dbReference>
<sequence>MADTSAYVPPVDDYAFLFAEAFGEDVVARATGGALSAEDAVDALAAAGELASEVLAPLNMSGDREGVTVIDGQAKTPAGFPEAYRAVVEAGWITAEAPESAGGDGLPALVQAGLGEMWNAANTSFALCSALTTGAIHALDAYASDELREQYLTKLVSGEWTGTMNLTEPQAGTDLGAIRTMATPNDDGTWSLKGQKIFITWGDHDVADNIVHLVLARTPDAPAGAKGISLFVAPKFLPDASGAPGERNAITTVSVEHKLGIHGSPTCVLDYDGATGFLVGELHGGLAGMFVMMNSARVGMGLQATGISDRAYQRSRAYAEERMQGSVLDRPDGTPIAEHPDVRRLLLSMSSEISAMRALGVYVGDLFDRAEDADGIRLAELFVPIFKGWTTEEALRITSDAIQVHGGMGFIEESGAPQHYRDARIMPIYEGTTAIQSNDLIGRKVIRDGGATVARVLDEVAEATAALEGLDHPVAARTAERLERARVAAEAATAQLIAFGMTRDAYAVSVPYLMLLGFVAGGLMHARMLAATLAHETQTDADARRIRDADAYGAHHLSRVAGLADVVAAGEIG</sequence>
<dbReference type="InterPro" id="IPR013786">
    <property type="entry name" value="AcylCoA_DH/ox_N"/>
</dbReference>
<dbReference type="GO" id="GO:0016627">
    <property type="term" value="F:oxidoreductase activity, acting on the CH-CH group of donors"/>
    <property type="evidence" value="ECO:0007669"/>
    <property type="project" value="InterPro"/>
</dbReference>
<dbReference type="InterPro" id="IPR009100">
    <property type="entry name" value="AcylCoA_DH/oxidase_NM_dom_sf"/>
</dbReference>
<evidence type="ECO:0000259" key="14">
    <source>
        <dbReference type="Pfam" id="PF12806"/>
    </source>
</evidence>
<dbReference type="KEGG" id="msf:IT882_12780"/>
<dbReference type="EMBL" id="CP064760">
    <property type="protein sequence ID" value="QPE04073.1"/>
    <property type="molecule type" value="Genomic_DNA"/>
</dbReference>
<organism evidence="15 16">
    <name type="scientific">Microbacterium schleiferi</name>
    <dbReference type="NCBI Taxonomy" id="69362"/>
    <lineage>
        <taxon>Bacteria</taxon>
        <taxon>Bacillati</taxon>
        <taxon>Actinomycetota</taxon>
        <taxon>Actinomycetes</taxon>
        <taxon>Micrococcales</taxon>
        <taxon>Microbacteriaceae</taxon>
        <taxon>Microbacterium</taxon>
    </lineage>
</organism>
<evidence type="ECO:0000256" key="7">
    <source>
        <dbReference type="ARBA" id="ARBA00058683"/>
    </source>
</evidence>
<dbReference type="PANTHER" id="PTHR42803:SF1">
    <property type="entry name" value="BROAD-SPECIFICITY LINEAR ACYL-COA DEHYDROGENASE FADE5"/>
    <property type="match status" value="1"/>
</dbReference>
<dbReference type="SUPFAM" id="SSF56645">
    <property type="entry name" value="Acyl-CoA dehydrogenase NM domain-like"/>
    <property type="match status" value="1"/>
</dbReference>
<evidence type="ECO:0000313" key="16">
    <source>
        <dbReference type="Proteomes" id="UP000594480"/>
    </source>
</evidence>
<dbReference type="SUPFAM" id="SSF47203">
    <property type="entry name" value="Acyl-CoA dehydrogenase C-terminal domain-like"/>
    <property type="match status" value="1"/>
</dbReference>
<dbReference type="FunFam" id="2.40.110.10:FF:000031">
    <property type="entry name" value="Acyl-CoA dehydrogenase, putative"/>
    <property type="match status" value="1"/>
</dbReference>
<dbReference type="InterPro" id="IPR037069">
    <property type="entry name" value="AcylCoA_DH/ox_N_sf"/>
</dbReference>
<accession>A0A7S8MW87</accession>
<dbReference type="Gene3D" id="1.10.540.10">
    <property type="entry name" value="Acyl-CoA dehydrogenase/oxidase, N-terminal domain"/>
    <property type="match status" value="1"/>
</dbReference>
<dbReference type="InterPro" id="IPR025878">
    <property type="entry name" value="Acyl-CoA_dh-like_C_dom"/>
</dbReference>
<gene>
    <name evidence="15" type="ORF">IT882_12780</name>
</gene>
<evidence type="ECO:0000256" key="5">
    <source>
        <dbReference type="ARBA" id="ARBA00023002"/>
    </source>
</evidence>
<evidence type="ECO:0000259" key="12">
    <source>
        <dbReference type="Pfam" id="PF02770"/>
    </source>
</evidence>
<evidence type="ECO:0000259" key="11">
    <source>
        <dbReference type="Pfam" id="PF00441"/>
    </source>
</evidence>
<evidence type="ECO:0000256" key="2">
    <source>
        <dbReference type="ARBA" id="ARBA00009347"/>
    </source>
</evidence>
<evidence type="ECO:0000256" key="9">
    <source>
        <dbReference type="ARBA" id="ARBA00069043"/>
    </source>
</evidence>
<evidence type="ECO:0000256" key="8">
    <source>
        <dbReference type="ARBA" id="ARBA00066694"/>
    </source>
</evidence>
<dbReference type="InterPro" id="IPR046373">
    <property type="entry name" value="Acyl-CoA_Oxase/DH_mid-dom_sf"/>
</dbReference>
<dbReference type="AlphaFoldDB" id="A0A7S8MW87"/>
<feature type="domain" description="Acetyl-CoA dehydrogenase-like C-terminal" evidence="14">
    <location>
        <begin position="460"/>
        <end position="570"/>
    </location>
</feature>
<dbReference type="RefSeq" id="WP_195692164.1">
    <property type="nucleotide sequence ID" value="NZ_CP064760.1"/>
</dbReference>
<proteinExistence type="inferred from homology"/>
<dbReference type="InterPro" id="IPR036250">
    <property type="entry name" value="AcylCo_DH-like_C"/>
</dbReference>
<feature type="domain" description="Acyl-CoA dehydrogenase/oxidase C-terminal" evidence="11">
    <location>
        <begin position="289"/>
        <end position="440"/>
    </location>
</feature>
<comment type="function">
    <text evidence="7">Involved in the assimilation of dimethylsulphoniopropionate (DMSP), an important compound in the fixation of carbon in marine phytoplankton, by mediating the conversion of 3-(methylthio)propanoyl-CoA (MMPA-CoA) to 3-(methylthio)acryloyl-CoA (MTA-CoA).</text>
</comment>
<evidence type="ECO:0000256" key="4">
    <source>
        <dbReference type="ARBA" id="ARBA00022827"/>
    </source>
</evidence>
<dbReference type="PANTHER" id="PTHR42803">
    <property type="entry name" value="ACYL-COA DEHYDROGENASE"/>
    <property type="match status" value="1"/>
</dbReference>
<evidence type="ECO:0000256" key="10">
    <source>
        <dbReference type="RuleBase" id="RU362125"/>
    </source>
</evidence>
<comment type="cofactor">
    <cofactor evidence="1 10">
        <name>FAD</name>
        <dbReference type="ChEBI" id="CHEBI:57692"/>
    </cofactor>
</comment>
<dbReference type="InterPro" id="IPR006091">
    <property type="entry name" value="Acyl-CoA_Oxase/DH_mid-dom"/>
</dbReference>
<keyword evidence="5 10" id="KW-0560">Oxidoreductase</keyword>
<evidence type="ECO:0000256" key="3">
    <source>
        <dbReference type="ARBA" id="ARBA00022630"/>
    </source>
</evidence>
<dbReference type="Gene3D" id="1.20.140.10">
    <property type="entry name" value="Butyryl-CoA Dehydrogenase, subunit A, domain 3"/>
    <property type="match status" value="1"/>
</dbReference>
<keyword evidence="3 10" id="KW-0285">Flavoprotein</keyword>
<dbReference type="Proteomes" id="UP000594480">
    <property type="component" value="Chromosome"/>
</dbReference>
<evidence type="ECO:0000256" key="1">
    <source>
        <dbReference type="ARBA" id="ARBA00001974"/>
    </source>
</evidence>